<dbReference type="Proteomes" id="UP000727907">
    <property type="component" value="Unassembled WGS sequence"/>
</dbReference>
<evidence type="ECO:0000256" key="1">
    <source>
        <dbReference type="PROSITE-ProRule" id="PRU01360"/>
    </source>
</evidence>
<proteinExistence type="inferred from homology"/>
<dbReference type="Pfam" id="PF00593">
    <property type="entry name" value="TonB_dep_Rec_b-barrel"/>
    <property type="match status" value="1"/>
</dbReference>
<keyword evidence="1" id="KW-1134">Transmembrane beta strand</keyword>
<reference evidence="7 8" key="1">
    <citation type="submission" date="2021-06" db="EMBL/GenBank/DDBJ databases">
        <authorList>
            <person name="Lee D.H."/>
        </authorList>
    </citation>
    <scope>NUCLEOTIDE SEQUENCE [LARGE SCALE GENOMIC DNA]</scope>
    <source>
        <strain evidence="7 8">MMS21-HV4-11</strain>
    </source>
</reference>
<comment type="similarity">
    <text evidence="1 2">Belongs to the TonB-dependent receptor family.</text>
</comment>
<feature type="signal peptide" evidence="4">
    <location>
        <begin position="1"/>
        <end position="22"/>
    </location>
</feature>
<evidence type="ECO:0000313" key="7">
    <source>
        <dbReference type="EMBL" id="MBU8876968.1"/>
    </source>
</evidence>
<feature type="region of interest" description="Disordered" evidence="3">
    <location>
        <begin position="23"/>
        <end position="53"/>
    </location>
</feature>
<evidence type="ECO:0000259" key="5">
    <source>
        <dbReference type="Pfam" id="PF00593"/>
    </source>
</evidence>
<keyword evidence="1" id="KW-0813">Transport</keyword>
<keyword evidence="4" id="KW-0732">Signal</keyword>
<dbReference type="PROSITE" id="PS52016">
    <property type="entry name" value="TONB_DEPENDENT_REC_3"/>
    <property type="match status" value="1"/>
</dbReference>
<organism evidence="7 8">
    <name type="scientific">Reyranella humidisoli</name>
    <dbReference type="NCBI Taxonomy" id="2849149"/>
    <lineage>
        <taxon>Bacteria</taxon>
        <taxon>Pseudomonadati</taxon>
        <taxon>Pseudomonadota</taxon>
        <taxon>Alphaproteobacteria</taxon>
        <taxon>Hyphomicrobiales</taxon>
        <taxon>Reyranellaceae</taxon>
        <taxon>Reyranella</taxon>
    </lineage>
</organism>
<dbReference type="Pfam" id="PF07715">
    <property type="entry name" value="Plug"/>
    <property type="match status" value="1"/>
</dbReference>
<evidence type="ECO:0000259" key="6">
    <source>
        <dbReference type="Pfam" id="PF07715"/>
    </source>
</evidence>
<dbReference type="InterPro" id="IPR012910">
    <property type="entry name" value="Plug_dom"/>
</dbReference>
<protein>
    <submittedName>
        <fullName evidence="7">TonB-dependent receptor</fullName>
    </submittedName>
</protein>
<dbReference type="InterPro" id="IPR039426">
    <property type="entry name" value="TonB-dep_rcpt-like"/>
</dbReference>
<dbReference type="EMBL" id="JAHOPB010000003">
    <property type="protein sequence ID" value="MBU8876968.1"/>
    <property type="molecule type" value="Genomic_DNA"/>
</dbReference>
<keyword evidence="1" id="KW-0998">Cell outer membrane</keyword>
<comment type="caution">
    <text evidence="7">The sequence shown here is derived from an EMBL/GenBank/DDBJ whole genome shotgun (WGS) entry which is preliminary data.</text>
</comment>
<evidence type="ECO:0000313" key="8">
    <source>
        <dbReference type="Proteomes" id="UP000727907"/>
    </source>
</evidence>
<keyword evidence="1 2" id="KW-0472">Membrane</keyword>
<gene>
    <name evidence="7" type="ORF">KQ910_24560</name>
</gene>
<keyword evidence="8" id="KW-1185">Reference proteome</keyword>
<sequence length="762" mass="81380">MVKRVPVKTALVGLLVAPAAMAQQETAQTPTSPPADPSQNQPANPSGAPATMQTVTVTGSRPSEDFQVTRGSINRLGAANLMDVPQSVVVINRALMQSQGVTRLEDAVRNAPGVTIGSAEGGNIGTNININGFSARTDLYLDGMRDRGQYYRDVFALEQVEVLMGPSSMLFGRGSTGGVINQVTKKPFLKQANELSVQATTNGLVRTTADVNTPFQENNAARVSAMFQVGKASTVDQTNVLDFGLAPTVKLGIGTPTEITLGAILQHRKDQVNYGVPNLNGFPLKAPPNTAYGFNDDYTEQDVIALQSLIEHKISPNMSLRNQTEFVWVNTSVRETSGGFVGTLGNGNRFVAAANLTGNVPYSAQPLGNLWVRQLSRDRNINDITIENQTEVLSRFDTGSVGHTLLMGVDINYESYTNQQMSRTGTCFGNALPAGSVGCTPAGYTVGANTPGNVATVFGNYASSNAWGAGFYANDTIQLLPELKVVAGLRWDYYAAQIANSINRNNTAGNTAVAGLQQTDTFLSVRGGVIYEPTPAQSYYVSYSTSFNPSLEQLTSTTGTQNLPPENNKGVEAGVKYELLGGNLSLNGAVFSIIKNNARTANPDGTFSPAGNVQVSGARAGFSGRITPEWQVFGGYAYLNGVIIQGLNYQNGQGNTTGKVPLNTPRDTANLWTTYTFNETYEVGGGFFYVGQRYANNTNTVVVPAYTRVDLTAAYKQPAYDVRLNVYNLFNTTYYDGVIASDGGRAVVGSGLTGMITLNYRL</sequence>
<dbReference type="InterPro" id="IPR000531">
    <property type="entry name" value="Beta-barrel_TonB"/>
</dbReference>
<dbReference type="PANTHER" id="PTHR32552">
    <property type="entry name" value="FERRICHROME IRON RECEPTOR-RELATED"/>
    <property type="match status" value="1"/>
</dbReference>
<feature type="domain" description="TonB-dependent receptor plug" evidence="6">
    <location>
        <begin position="81"/>
        <end position="179"/>
    </location>
</feature>
<evidence type="ECO:0000256" key="3">
    <source>
        <dbReference type="SAM" id="MobiDB-lite"/>
    </source>
</evidence>
<evidence type="ECO:0000256" key="2">
    <source>
        <dbReference type="RuleBase" id="RU003357"/>
    </source>
</evidence>
<keyword evidence="2" id="KW-0798">TonB box</keyword>
<dbReference type="RefSeq" id="WP_216966282.1">
    <property type="nucleotide sequence ID" value="NZ_JAHOPB010000003.1"/>
</dbReference>
<accession>A0ABS6IQU4</accession>
<feature type="domain" description="TonB-dependent receptor-like beta-barrel" evidence="5">
    <location>
        <begin position="290"/>
        <end position="729"/>
    </location>
</feature>
<feature type="chain" id="PRO_5045521749" evidence="4">
    <location>
        <begin position="23"/>
        <end position="762"/>
    </location>
</feature>
<evidence type="ECO:0000256" key="4">
    <source>
        <dbReference type="SAM" id="SignalP"/>
    </source>
</evidence>
<comment type="subcellular location">
    <subcellularLocation>
        <location evidence="1">Cell outer membrane</location>
        <topology evidence="1">Multi-pass membrane protein</topology>
    </subcellularLocation>
</comment>
<keyword evidence="1" id="KW-0812">Transmembrane</keyword>
<name>A0ABS6IQU4_9HYPH</name>
<dbReference type="CDD" id="cd01347">
    <property type="entry name" value="ligand_gated_channel"/>
    <property type="match status" value="1"/>
</dbReference>
<keyword evidence="7" id="KW-0675">Receptor</keyword>
<dbReference type="PANTHER" id="PTHR32552:SF83">
    <property type="entry name" value="BLR3904 PROTEIN"/>
    <property type="match status" value="1"/>
</dbReference>